<dbReference type="Pfam" id="PF25499">
    <property type="entry name" value="Beta-prop_pof12"/>
    <property type="match status" value="1"/>
</dbReference>
<keyword evidence="4" id="KW-1185">Reference proteome</keyword>
<dbReference type="Gene3D" id="1.20.1280.50">
    <property type="match status" value="1"/>
</dbReference>
<dbReference type="AlphaFoldDB" id="A0AAN7T3N1"/>
<feature type="region of interest" description="Disordered" evidence="1">
    <location>
        <begin position="326"/>
        <end position="350"/>
    </location>
</feature>
<dbReference type="InterPro" id="IPR001810">
    <property type="entry name" value="F-box_dom"/>
</dbReference>
<proteinExistence type="predicted"/>
<comment type="caution">
    <text evidence="3">The sequence shown here is derived from an EMBL/GenBank/DDBJ whole genome shotgun (WGS) entry which is preliminary data.</text>
</comment>
<protein>
    <recommendedName>
        <fullName evidence="2">F-box domain-containing protein</fullName>
    </recommendedName>
</protein>
<evidence type="ECO:0000259" key="2">
    <source>
        <dbReference type="PROSITE" id="PS50181"/>
    </source>
</evidence>
<sequence length="506" mass="56642">MKRKSEAELSTRPAKRQRNGTQIHLFDLSDELLLRTLSFLRIESLIRCERVCQKLGKLSRDNLIWRERYFAHFVRQSTRRLPYLKPATLREYATPILHRSSRYTQWIAHSPLVRAGSDTNWKQVFKVQYNWHRGRARTFEMQVGSTPTPVVLAKVYRGCLFTADQEHGLRTWKDGIETCKHVLSRRSDPSALDIECEGGLTRVSLGHIDGFVEIYTIDALGGIHLSADASFGGSPITSVALAWPYLMTMDKSNSIALFKSCCSSNDDDAHLAPAALSLRRTPTTLMAGIAYAFNRFRSGWCLGLQEIRMDLAGSVLKNRTTSSVTTPLRQSFNDQPQFTSRSASTSPFGLHPQLMRAPNSLSYSGCYILATLPDNTLMVYTVTSTAEKLEINVGRRLWGHTSAVSAAEVTSTGKAVSISTNSEEMRYWELEEILSSSSQGKTSTAIKSSHMLNDAINKRGSGLGLAIKEVQREMDFVRRGISFDDEQAVVVGQRDQGQFISCFNFA</sequence>
<accession>A0AAN7T3N1</accession>
<name>A0AAN7T3N1_9EURO</name>
<feature type="compositionally biased region" description="Polar residues" evidence="1">
    <location>
        <begin position="326"/>
        <end position="347"/>
    </location>
</feature>
<reference evidence="3 4" key="1">
    <citation type="submission" date="2023-08" db="EMBL/GenBank/DDBJ databases">
        <title>Black Yeasts Isolated from many extreme environments.</title>
        <authorList>
            <person name="Coleine C."/>
            <person name="Stajich J.E."/>
            <person name="Selbmann L."/>
        </authorList>
    </citation>
    <scope>NUCLEOTIDE SEQUENCE [LARGE SCALE GENOMIC DNA]</scope>
    <source>
        <strain evidence="3 4">CCFEE 5910</strain>
    </source>
</reference>
<evidence type="ECO:0000256" key="1">
    <source>
        <dbReference type="SAM" id="MobiDB-lite"/>
    </source>
</evidence>
<dbReference type="SUPFAM" id="SSF81383">
    <property type="entry name" value="F-box domain"/>
    <property type="match status" value="1"/>
</dbReference>
<evidence type="ECO:0000313" key="3">
    <source>
        <dbReference type="EMBL" id="KAK5089122.1"/>
    </source>
</evidence>
<dbReference type="Pfam" id="PF12937">
    <property type="entry name" value="F-box-like"/>
    <property type="match status" value="1"/>
</dbReference>
<organism evidence="3 4">
    <name type="scientific">Lithohypha guttulata</name>
    <dbReference type="NCBI Taxonomy" id="1690604"/>
    <lineage>
        <taxon>Eukaryota</taxon>
        <taxon>Fungi</taxon>
        <taxon>Dikarya</taxon>
        <taxon>Ascomycota</taxon>
        <taxon>Pezizomycotina</taxon>
        <taxon>Eurotiomycetes</taxon>
        <taxon>Chaetothyriomycetidae</taxon>
        <taxon>Chaetothyriales</taxon>
        <taxon>Trichomeriaceae</taxon>
        <taxon>Lithohypha</taxon>
    </lineage>
</organism>
<dbReference type="InterPro" id="IPR036322">
    <property type="entry name" value="WD40_repeat_dom_sf"/>
</dbReference>
<dbReference type="EMBL" id="JAVRRJ010000002">
    <property type="protein sequence ID" value="KAK5089122.1"/>
    <property type="molecule type" value="Genomic_DNA"/>
</dbReference>
<feature type="domain" description="F-box" evidence="2">
    <location>
        <begin position="22"/>
        <end position="68"/>
    </location>
</feature>
<dbReference type="InterPro" id="IPR036047">
    <property type="entry name" value="F-box-like_dom_sf"/>
</dbReference>
<evidence type="ECO:0000313" key="4">
    <source>
        <dbReference type="Proteomes" id="UP001309876"/>
    </source>
</evidence>
<dbReference type="Proteomes" id="UP001309876">
    <property type="component" value="Unassembled WGS sequence"/>
</dbReference>
<gene>
    <name evidence="3" type="ORF">LTR05_003346</name>
</gene>
<dbReference type="SUPFAM" id="SSF50978">
    <property type="entry name" value="WD40 repeat-like"/>
    <property type="match status" value="1"/>
</dbReference>
<dbReference type="PROSITE" id="PS50181">
    <property type="entry name" value="FBOX"/>
    <property type="match status" value="1"/>
</dbReference>